<evidence type="ECO:0000259" key="14">
    <source>
        <dbReference type="PROSITE" id="PS50969"/>
    </source>
</evidence>
<keyword evidence="3 12" id="KW-0813">Transport</keyword>
<dbReference type="Proteomes" id="UP000264840">
    <property type="component" value="Unplaced"/>
</dbReference>
<sequence length="353" mass="40678">MNLPEVLLGFKSGEHQSRHLSDTDYTLRLHKGLLQQHQKRLFLFKGQPPPEGGEGEREGEKAEDRKQKENTAYAKKMVLRLAGFMGVGGAVAIVYIFGESLSFVLYPPVIQQLRRTYKYFKDYRQMIIEPTSPKLLPDPLKEPYYQPPYTLVLELTDVLLHPEWSLATGWRFKKRPGIDYLFQQVAPLYEIVVFTAETGMTAYPLIDSIDPQGFVMYRLFRDATRYVEGHHIKDVSCLNRDSSKVIVVDCKREAFSLQPFNGLALKKWDGNSEDRTLYDLANFLKTIAMSGVDDVRSVLENYALEEDPIEAFKRRQAQLAQEEEQRLSELSQQKKQGLSIGSIASRFWRSKQQ</sequence>
<reference evidence="15" key="2">
    <citation type="submission" date="2025-09" db="UniProtKB">
        <authorList>
            <consortium name="Ensembl"/>
        </authorList>
    </citation>
    <scope>IDENTIFICATION</scope>
</reference>
<dbReference type="InterPro" id="IPR036412">
    <property type="entry name" value="HAD-like_sf"/>
</dbReference>
<protein>
    <recommendedName>
        <fullName evidence="12">Mitochondrial import inner membrane translocase subunit TIM50</fullName>
    </recommendedName>
</protein>
<evidence type="ECO:0000256" key="5">
    <source>
        <dbReference type="ARBA" id="ARBA00022792"/>
    </source>
</evidence>
<accession>A0A3Q2WZD1</accession>
<dbReference type="AlphaFoldDB" id="A0A3Q2WZD1"/>
<evidence type="ECO:0000256" key="3">
    <source>
        <dbReference type="ARBA" id="ARBA00022448"/>
    </source>
</evidence>
<dbReference type="CDD" id="cd07521">
    <property type="entry name" value="HAD_FCP1-like"/>
    <property type="match status" value="1"/>
</dbReference>
<dbReference type="Ensembl" id="ENSHBUT00000024471.1">
    <property type="protein sequence ID" value="ENSHBUP00000031977.1"/>
    <property type="gene ID" value="ENSHBUG00000018032.1"/>
</dbReference>
<evidence type="ECO:0000256" key="7">
    <source>
        <dbReference type="ARBA" id="ARBA00022946"/>
    </source>
</evidence>
<evidence type="ECO:0000256" key="9">
    <source>
        <dbReference type="ARBA" id="ARBA00023010"/>
    </source>
</evidence>
<dbReference type="InterPro" id="IPR050365">
    <property type="entry name" value="TIM50"/>
</dbReference>
<evidence type="ECO:0000256" key="6">
    <source>
        <dbReference type="ARBA" id="ARBA00022927"/>
    </source>
</evidence>
<evidence type="ECO:0000256" key="11">
    <source>
        <dbReference type="ARBA" id="ARBA00023136"/>
    </source>
</evidence>
<dbReference type="FunFam" id="3.40.50.1000:FF:000019">
    <property type="entry name" value="Mitochondrial import inner membrane translocase subunit TIM50"/>
    <property type="match status" value="1"/>
</dbReference>
<feature type="domain" description="FCP1 homology" evidence="14">
    <location>
        <begin position="144"/>
        <end position="287"/>
    </location>
</feature>
<keyword evidence="7 12" id="KW-0809">Transit peptide</keyword>
<keyword evidence="10 12" id="KW-0496">Mitochondrion</keyword>
<dbReference type="Pfam" id="PF03031">
    <property type="entry name" value="NIF"/>
    <property type="match status" value="1"/>
</dbReference>
<evidence type="ECO:0000256" key="8">
    <source>
        <dbReference type="ARBA" id="ARBA00022989"/>
    </source>
</evidence>
<comment type="subunit">
    <text evidence="12">Component of the TIM23 complex.</text>
</comment>
<keyword evidence="5" id="KW-0999">Mitochondrion inner membrane</keyword>
<keyword evidence="16" id="KW-1185">Reference proteome</keyword>
<dbReference type="SMART" id="SM00577">
    <property type="entry name" value="CPDc"/>
    <property type="match status" value="1"/>
</dbReference>
<keyword evidence="4 12" id="KW-0812">Transmembrane</keyword>
<evidence type="ECO:0000256" key="2">
    <source>
        <dbReference type="ARBA" id="ARBA00006344"/>
    </source>
</evidence>
<dbReference type="InterPro" id="IPR023214">
    <property type="entry name" value="HAD_sf"/>
</dbReference>
<keyword evidence="9 12" id="KW-0811">Translocation</keyword>
<comment type="function">
    <text evidence="12">Essential component of the TIM23 complex, a complex that mediates the translocation of transit peptide-containing proteins across the mitochondrial inner membrane.</text>
</comment>
<dbReference type="GO" id="GO:0005744">
    <property type="term" value="C:TIM23 mitochondrial import inner membrane translocase complex"/>
    <property type="evidence" value="ECO:0007669"/>
    <property type="project" value="UniProtKB-UniRule"/>
</dbReference>
<keyword evidence="6 12" id="KW-0653">Protein transport</keyword>
<feature type="region of interest" description="Disordered" evidence="13">
    <location>
        <begin position="44"/>
        <end position="68"/>
    </location>
</feature>
<dbReference type="PANTHER" id="PTHR12210">
    <property type="entry name" value="DULLARD PROTEIN PHOSPHATASE"/>
    <property type="match status" value="1"/>
</dbReference>
<dbReference type="GO" id="GO:0015031">
    <property type="term" value="P:protein transport"/>
    <property type="evidence" value="ECO:0007669"/>
    <property type="project" value="UniProtKB-KW"/>
</dbReference>
<keyword evidence="11 12" id="KW-0472">Membrane</keyword>
<evidence type="ECO:0000313" key="15">
    <source>
        <dbReference type="Ensembl" id="ENSHBUP00000031977.1"/>
    </source>
</evidence>
<feature type="compositionally biased region" description="Basic and acidic residues" evidence="13">
    <location>
        <begin position="54"/>
        <end position="68"/>
    </location>
</feature>
<dbReference type="GeneTree" id="ENSGT01040000240503"/>
<feature type="transmembrane region" description="Helical" evidence="12">
    <location>
        <begin position="77"/>
        <end position="98"/>
    </location>
</feature>
<comment type="subcellular location">
    <subcellularLocation>
        <location evidence="1 12">Mitochondrion inner membrane</location>
        <topology evidence="1 12">Single-pass membrane protein</topology>
    </subcellularLocation>
</comment>
<reference evidence="15" key="1">
    <citation type="submission" date="2025-08" db="UniProtKB">
        <authorList>
            <consortium name="Ensembl"/>
        </authorList>
    </citation>
    <scope>IDENTIFICATION</scope>
</reference>
<name>A0A3Q2WZD1_HAPBU</name>
<keyword evidence="8 12" id="KW-1133">Transmembrane helix</keyword>
<evidence type="ECO:0000256" key="10">
    <source>
        <dbReference type="ARBA" id="ARBA00023128"/>
    </source>
</evidence>
<evidence type="ECO:0000256" key="1">
    <source>
        <dbReference type="ARBA" id="ARBA00004434"/>
    </source>
</evidence>
<dbReference type="InterPro" id="IPR004274">
    <property type="entry name" value="FCP1_dom"/>
</dbReference>
<evidence type="ECO:0000313" key="16">
    <source>
        <dbReference type="Proteomes" id="UP000264840"/>
    </source>
</evidence>
<comment type="similarity">
    <text evidence="2 12">Belongs to the TIM50 family.</text>
</comment>
<organism evidence="15 16">
    <name type="scientific">Haplochromis burtoni</name>
    <name type="common">Burton's mouthbrooder</name>
    <name type="synonym">Chromis burtoni</name>
    <dbReference type="NCBI Taxonomy" id="8153"/>
    <lineage>
        <taxon>Eukaryota</taxon>
        <taxon>Metazoa</taxon>
        <taxon>Chordata</taxon>
        <taxon>Craniata</taxon>
        <taxon>Vertebrata</taxon>
        <taxon>Euteleostomi</taxon>
        <taxon>Actinopterygii</taxon>
        <taxon>Neopterygii</taxon>
        <taxon>Teleostei</taxon>
        <taxon>Neoteleostei</taxon>
        <taxon>Acanthomorphata</taxon>
        <taxon>Ovalentaria</taxon>
        <taxon>Cichlomorphae</taxon>
        <taxon>Cichliformes</taxon>
        <taxon>Cichlidae</taxon>
        <taxon>African cichlids</taxon>
        <taxon>Pseudocrenilabrinae</taxon>
        <taxon>Haplochromini</taxon>
        <taxon>Haplochromis</taxon>
    </lineage>
</organism>
<evidence type="ECO:0000256" key="13">
    <source>
        <dbReference type="SAM" id="MobiDB-lite"/>
    </source>
</evidence>
<evidence type="ECO:0000256" key="4">
    <source>
        <dbReference type="ARBA" id="ARBA00022692"/>
    </source>
</evidence>
<dbReference type="Gene3D" id="3.40.50.1000">
    <property type="entry name" value="HAD superfamily/HAD-like"/>
    <property type="match status" value="1"/>
</dbReference>
<dbReference type="SUPFAM" id="SSF56784">
    <property type="entry name" value="HAD-like"/>
    <property type="match status" value="1"/>
</dbReference>
<evidence type="ECO:0000256" key="12">
    <source>
        <dbReference type="RuleBase" id="RU365079"/>
    </source>
</evidence>
<proteinExistence type="inferred from homology"/>
<dbReference type="PROSITE" id="PS50969">
    <property type="entry name" value="FCP1"/>
    <property type="match status" value="1"/>
</dbReference>